<gene>
    <name evidence="8" type="ORF">SAMN02745118_02316</name>
</gene>
<name>A0A1T4PUM9_9FIRM</name>
<dbReference type="RefSeq" id="WP_078810749.1">
    <property type="nucleotide sequence ID" value="NZ_FUWM01000021.1"/>
</dbReference>
<evidence type="ECO:0000256" key="6">
    <source>
        <dbReference type="ARBA" id="ARBA00023136"/>
    </source>
</evidence>
<dbReference type="STRING" id="142842.SAMN02745118_02316"/>
<dbReference type="EMBL" id="FUWM01000021">
    <property type="protein sequence ID" value="SJZ95046.1"/>
    <property type="molecule type" value="Genomic_DNA"/>
</dbReference>
<evidence type="ECO:0000313" key="8">
    <source>
        <dbReference type="EMBL" id="SJZ95046.1"/>
    </source>
</evidence>
<comment type="subcellular location">
    <subcellularLocation>
        <location evidence="1">Endomembrane system</location>
        <topology evidence="1">Multi-pass membrane protein</topology>
    </subcellularLocation>
</comment>
<feature type="transmembrane region" description="Helical" evidence="7">
    <location>
        <begin position="180"/>
        <end position="200"/>
    </location>
</feature>
<feature type="transmembrane region" description="Helical" evidence="7">
    <location>
        <begin position="80"/>
        <end position="101"/>
    </location>
</feature>
<keyword evidence="8" id="KW-0830">Ubiquinone</keyword>
<dbReference type="GO" id="GO:0012505">
    <property type="term" value="C:endomembrane system"/>
    <property type="evidence" value="ECO:0007669"/>
    <property type="project" value="UniProtKB-SubCell"/>
</dbReference>
<evidence type="ECO:0000256" key="3">
    <source>
        <dbReference type="ARBA" id="ARBA00022692"/>
    </source>
</evidence>
<organism evidence="8 9">
    <name type="scientific">Selenihalanaerobacter shriftii</name>
    <dbReference type="NCBI Taxonomy" id="142842"/>
    <lineage>
        <taxon>Bacteria</taxon>
        <taxon>Bacillati</taxon>
        <taxon>Bacillota</taxon>
        <taxon>Clostridia</taxon>
        <taxon>Halanaerobiales</taxon>
        <taxon>Halobacteroidaceae</taxon>
        <taxon>Selenihalanaerobacter</taxon>
    </lineage>
</organism>
<feature type="transmembrane region" description="Helical" evidence="7">
    <location>
        <begin position="107"/>
        <end position="125"/>
    </location>
</feature>
<keyword evidence="5 7" id="KW-1133">Transmembrane helix</keyword>
<dbReference type="InterPro" id="IPR003667">
    <property type="entry name" value="NqrDE/RnfAE"/>
</dbReference>
<dbReference type="AlphaFoldDB" id="A0A1T4PUM9"/>
<evidence type="ECO:0000256" key="5">
    <source>
        <dbReference type="ARBA" id="ARBA00022989"/>
    </source>
</evidence>
<evidence type="ECO:0000313" key="9">
    <source>
        <dbReference type="Proteomes" id="UP000190625"/>
    </source>
</evidence>
<dbReference type="OrthoDB" id="9790976at2"/>
<reference evidence="9" key="1">
    <citation type="submission" date="2017-02" db="EMBL/GenBank/DDBJ databases">
        <authorList>
            <person name="Varghese N."/>
            <person name="Submissions S."/>
        </authorList>
    </citation>
    <scope>NUCLEOTIDE SEQUENCE [LARGE SCALE GENOMIC DNA]</scope>
    <source>
        <strain evidence="9">ATCC BAA-73</strain>
    </source>
</reference>
<accession>A0A1T4PUM9</accession>
<protein>
    <submittedName>
        <fullName evidence="8">Na+-transporting NADH:ubiquinone oxidoreductase subunit D</fullName>
    </submittedName>
</protein>
<dbReference type="PIRSF" id="PIRSF006102">
    <property type="entry name" value="NQR_DE"/>
    <property type="match status" value="1"/>
</dbReference>
<evidence type="ECO:0000256" key="7">
    <source>
        <dbReference type="SAM" id="Phobius"/>
    </source>
</evidence>
<evidence type="ECO:0000256" key="2">
    <source>
        <dbReference type="ARBA" id="ARBA00022448"/>
    </source>
</evidence>
<feature type="transmembrane region" description="Helical" evidence="7">
    <location>
        <begin position="48"/>
        <end position="68"/>
    </location>
</feature>
<keyword evidence="3 7" id="KW-0812">Transmembrane</keyword>
<keyword evidence="9" id="KW-1185">Reference proteome</keyword>
<evidence type="ECO:0000256" key="4">
    <source>
        <dbReference type="ARBA" id="ARBA00022967"/>
    </source>
</evidence>
<proteinExistence type="predicted"/>
<dbReference type="PANTHER" id="PTHR30586:SF1">
    <property type="entry name" value="NA(+)-TRANSLOCATING NADH-QUINONE REDUCTASE SUBUNIT D"/>
    <property type="match status" value="1"/>
</dbReference>
<dbReference type="Proteomes" id="UP000190625">
    <property type="component" value="Unassembled WGS sequence"/>
</dbReference>
<feature type="transmembrane region" description="Helical" evidence="7">
    <location>
        <begin position="146"/>
        <end position="168"/>
    </location>
</feature>
<dbReference type="NCBIfam" id="NF009070">
    <property type="entry name" value="PRK12405.1"/>
    <property type="match status" value="1"/>
</dbReference>
<sequence>MLKKLYYKLKYTKPFALLYDGIWSENPVLLSALGICSALAVTNRVENGIAMGLAVTFVAMAASLLTSLIRKFIPNRVRIVTYVIMISAFVVIVDQFFKAFFPDISRALGAYVALIITNCLIMGRAEAFASKNPATFSVMDGFAHGIGYTIVLVLISVVREILAFGTLLGTNVVWEGFTQWVVMAMAPGGFFLLAVLTWAVRTRQLGLEEEESKNSRAPIEESDQMLVA</sequence>
<evidence type="ECO:0000256" key="1">
    <source>
        <dbReference type="ARBA" id="ARBA00004127"/>
    </source>
</evidence>
<dbReference type="PANTHER" id="PTHR30586">
    <property type="entry name" value="ELECTRON TRANSPORT COMPLEX PROTEIN RNFE"/>
    <property type="match status" value="1"/>
</dbReference>
<keyword evidence="4" id="KW-1278">Translocase</keyword>
<dbReference type="Pfam" id="PF02508">
    <property type="entry name" value="Rnf-Nqr"/>
    <property type="match status" value="1"/>
</dbReference>
<dbReference type="GO" id="GO:0005886">
    <property type="term" value="C:plasma membrane"/>
    <property type="evidence" value="ECO:0007669"/>
    <property type="project" value="TreeGrafter"/>
</dbReference>
<keyword evidence="2" id="KW-0813">Transport</keyword>
<keyword evidence="6 7" id="KW-0472">Membrane</keyword>
<feature type="transmembrane region" description="Helical" evidence="7">
    <location>
        <begin position="21"/>
        <end position="42"/>
    </location>
</feature>